<keyword evidence="5 9" id="KW-1133">Transmembrane helix</keyword>
<evidence type="ECO:0000256" key="8">
    <source>
        <dbReference type="SAM" id="MobiDB-lite"/>
    </source>
</evidence>
<dbReference type="InterPro" id="IPR004837">
    <property type="entry name" value="NaCa_Exmemb"/>
</dbReference>
<evidence type="ECO:0000256" key="5">
    <source>
        <dbReference type="ARBA" id="ARBA00022989"/>
    </source>
</evidence>
<keyword evidence="7 9" id="KW-0472">Membrane</keyword>
<evidence type="ECO:0000256" key="7">
    <source>
        <dbReference type="ARBA" id="ARBA00023136"/>
    </source>
</evidence>
<feature type="transmembrane region" description="Helical" evidence="9">
    <location>
        <begin position="680"/>
        <end position="701"/>
    </location>
</feature>
<gene>
    <name evidence="11" type="ORF">BN869_000005864_1</name>
</gene>
<feature type="transmembrane region" description="Helical" evidence="9">
    <location>
        <begin position="229"/>
        <end position="247"/>
    </location>
</feature>
<evidence type="ECO:0000256" key="1">
    <source>
        <dbReference type="ARBA" id="ARBA00004127"/>
    </source>
</evidence>
<evidence type="ECO:0000256" key="2">
    <source>
        <dbReference type="ARBA" id="ARBA00008170"/>
    </source>
</evidence>
<feature type="transmembrane region" description="Helical" evidence="9">
    <location>
        <begin position="708"/>
        <end position="728"/>
    </location>
</feature>
<dbReference type="InterPro" id="IPR004713">
    <property type="entry name" value="CaH_exchang"/>
</dbReference>
<feature type="transmembrane region" description="Helical" evidence="9">
    <location>
        <begin position="259"/>
        <end position="278"/>
    </location>
</feature>
<sequence>MADSKATIASEQGNQPESNGWLDTLGSAEKSKEEQDSSAPLSTIPTLVPEGGDADEESNRNNPKKKTNMKLFLRASQRTAWSILAHSWVNLLLVFVPVGIIVRFVPDIHGGVIFATNCVAIIPLAGLMAFATESVAREVGDALGALMNVTLGNSVELIILLVHSFGTGFSEYSSILTSYQNKIRIVQASILGSILANVLLILGMAFFLGGMRYREQLYNNTVTQMSACLLSLSVISLVLPTAFHAAFRNTHIADALSLRISRGTSVILLVVYIIFLVFQLKSHAYLYKSTPRHIVDAEALPGPAAAWLEAGHSGGSSDSRYDSGGSDHSLDSVRAKVGRGIRDMAAKRASTRRKAALAKSNGPLGSDVHDFGVGSSSRKPHSLDPADSIETCVDGAKDTAELEKVHPPASSHDDKGKKKVEKNIDSVLMNEGGCSWENSTHTGNGKERAGQIADATSPEEPNSTNKQHGEKQESSDASLSPPMAKRALRSLRGSVSHITPVLFPLEPLAGEATGVQAGGVRKTRAVSLPALPTNKNKSPECGPRAPRGTEVAIDGSVDDEEDTVEEQKAGEVDEEKYLTRTPAIILLLVSTGLVALCAEFLLGSIEEVTQSSPLSEVFIGLIVLPIVGNAAEHITSITVAMKNKMDLAIGVTVGSSIQIALCITPLVVMLGWALGKDMSLYFTLFETVCLFVSTFMTNFLVLDGRSNYMEGALLCTVYVLIALVAFFYPEAPAANDWGGGGGTGATGVH</sequence>
<feature type="compositionally biased region" description="Polar residues" evidence="8">
    <location>
        <begin position="7"/>
        <end position="18"/>
    </location>
</feature>
<name>A0A0B7K2R0_BIOOC</name>
<feature type="transmembrane region" description="Helical" evidence="9">
    <location>
        <begin position="142"/>
        <end position="165"/>
    </location>
</feature>
<evidence type="ECO:0000259" key="10">
    <source>
        <dbReference type="Pfam" id="PF01699"/>
    </source>
</evidence>
<evidence type="ECO:0000256" key="3">
    <source>
        <dbReference type="ARBA" id="ARBA00022448"/>
    </source>
</evidence>
<dbReference type="PANTHER" id="PTHR31503">
    <property type="entry name" value="VACUOLAR CALCIUM ION TRANSPORTER"/>
    <property type="match status" value="1"/>
</dbReference>
<dbReference type="GO" id="GO:0000329">
    <property type="term" value="C:fungal-type vacuole membrane"/>
    <property type="evidence" value="ECO:0007669"/>
    <property type="project" value="TreeGrafter"/>
</dbReference>
<feature type="region of interest" description="Disordered" evidence="8">
    <location>
        <begin position="530"/>
        <end position="550"/>
    </location>
</feature>
<dbReference type="PANTHER" id="PTHR31503:SF18">
    <property type="entry name" value="CA(2+)_H(+) EXCHANGER, PUTATIVE (EUROFUNG)-RELATED"/>
    <property type="match status" value="1"/>
</dbReference>
<feature type="region of interest" description="Disordered" evidence="8">
    <location>
        <begin position="400"/>
        <end position="419"/>
    </location>
</feature>
<comment type="similarity">
    <text evidence="2">Belongs to the Ca(2+):cation antiporter (CaCA) (TC 2.A.19) family.</text>
</comment>
<dbReference type="GO" id="GO:0006874">
    <property type="term" value="P:intracellular calcium ion homeostasis"/>
    <property type="evidence" value="ECO:0007669"/>
    <property type="project" value="TreeGrafter"/>
</dbReference>
<comment type="subcellular location">
    <subcellularLocation>
        <location evidence="1">Endomembrane system</location>
        <topology evidence="1">Multi-pass membrane protein</topology>
    </subcellularLocation>
</comment>
<feature type="transmembrane region" description="Helical" evidence="9">
    <location>
        <begin position="584"/>
        <end position="605"/>
    </location>
</feature>
<reference evidence="11" key="1">
    <citation type="submission" date="2015-01" db="EMBL/GenBank/DDBJ databases">
        <authorList>
            <person name="Durling Mikael"/>
        </authorList>
    </citation>
    <scope>NUCLEOTIDE SEQUENCE</scope>
</reference>
<dbReference type="EMBL" id="CDPU01000016">
    <property type="protein sequence ID" value="CEO49807.1"/>
    <property type="molecule type" value="Genomic_DNA"/>
</dbReference>
<dbReference type="GO" id="GO:0012505">
    <property type="term" value="C:endomembrane system"/>
    <property type="evidence" value="ECO:0007669"/>
    <property type="project" value="UniProtKB-SubCell"/>
</dbReference>
<feature type="domain" description="Sodium/calcium exchanger membrane region" evidence="10">
    <location>
        <begin position="112"/>
        <end position="280"/>
    </location>
</feature>
<feature type="domain" description="Sodium/calcium exchanger membrane region" evidence="10">
    <location>
        <begin position="583"/>
        <end position="726"/>
    </location>
</feature>
<keyword evidence="6" id="KW-0406">Ion transport</keyword>
<feature type="transmembrane region" description="Helical" evidence="9">
    <location>
        <begin position="108"/>
        <end position="130"/>
    </location>
</feature>
<protein>
    <recommendedName>
        <fullName evidence="10">Sodium/calcium exchanger membrane region domain-containing protein</fullName>
    </recommendedName>
</protein>
<feature type="transmembrane region" description="Helical" evidence="9">
    <location>
        <begin position="79"/>
        <end position="102"/>
    </location>
</feature>
<feature type="region of interest" description="Disordered" evidence="8">
    <location>
        <begin position="1"/>
        <end position="65"/>
    </location>
</feature>
<feature type="transmembrane region" description="Helical" evidence="9">
    <location>
        <begin position="185"/>
        <end position="208"/>
    </location>
</feature>
<evidence type="ECO:0000256" key="6">
    <source>
        <dbReference type="ARBA" id="ARBA00023065"/>
    </source>
</evidence>
<feature type="region of interest" description="Disordered" evidence="8">
    <location>
        <begin position="345"/>
        <end position="389"/>
    </location>
</feature>
<dbReference type="Gene3D" id="1.20.1420.30">
    <property type="entry name" value="NCX, central ion-binding region"/>
    <property type="match status" value="2"/>
</dbReference>
<organism evidence="11">
    <name type="scientific">Bionectria ochroleuca</name>
    <name type="common">Gliocladium roseum</name>
    <dbReference type="NCBI Taxonomy" id="29856"/>
    <lineage>
        <taxon>Eukaryota</taxon>
        <taxon>Fungi</taxon>
        <taxon>Dikarya</taxon>
        <taxon>Ascomycota</taxon>
        <taxon>Pezizomycotina</taxon>
        <taxon>Sordariomycetes</taxon>
        <taxon>Hypocreomycetidae</taxon>
        <taxon>Hypocreales</taxon>
        <taxon>Bionectriaceae</taxon>
        <taxon>Clonostachys</taxon>
    </lineage>
</organism>
<dbReference type="Pfam" id="PF01699">
    <property type="entry name" value="Na_Ca_ex"/>
    <property type="match status" value="2"/>
</dbReference>
<dbReference type="FunFam" id="1.20.1420.30:FF:000011">
    <property type="entry name" value="Vacuolar calcium ion transporter"/>
    <property type="match status" value="1"/>
</dbReference>
<dbReference type="AlphaFoldDB" id="A0A0B7K2R0"/>
<dbReference type="InterPro" id="IPR044880">
    <property type="entry name" value="NCX_ion-bd_dom_sf"/>
</dbReference>
<evidence type="ECO:0000256" key="4">
    <source>
        <dbReference type="ARBA" id="ARBA00022692"/>
    </source>
</evidence>
<accession>A0A0B7K2R0</accession>
<dbReference type="GO" id="GO:0015369">
    <property type="term" value="F:calcium:proton antiporter activity"/>
    <property type="evidence" value="ECO:0007669"/>
    <property type="project" value="TreeGrafter"/>
</dbReference>
<keyword evidence="4 9" id="KW-0812">Transmembrane</keyword>
<proteinExistence type="inferred from homology"/>
<evidence type="ECO:0000313" key="11">
    <source>
        <dbReference type="EMBL" id="CEO49807.1"/>
    </source>
</evidence>
<feature type="region of interest" description="Disordered" evidence="8">
    <location>
        <begin position="430"/>
        <end position="484"/>
    </location>
</feature>
<evidence type="ECO:0000256" key="9">
    <source>
        <dbReference type="SAM" id="Phobius"/>
    </source>
</evidence>
<feature type="transmembrane region" description="Helical" evidence="9">
    <location>
        <begin position="617"/>
        <end position="635"/>
    </location>
</feature>
<feature type="transmembrane region" description="Helical" evidence="9">
    <location>
        <begin position="647"/>
        <end position="674"/>
    </location>
</feature>
<keyword evidence="3" id="KW-0813">Transport</keyword>